<comment type="caution">
    <text evidence="1">The sequence shown here is derived from an EMBL/GenBank/DDBJ whole genome shotgun (WGS) entry which is preliminary data.</text>
</comment>
<evidence type="ECO:0000313" key="2">
    <source>
        <dbReference type="Proteomes" id="UP000316079"/>
    </source>
</evidence>
<proteinExistence type="predicted"/>
<protein>
    <submittedName>
        <fullName evidence="1">Uncharacterized protein</fullName>
    </submittedName>
</protein>
<name>A0A553QJ68_9TELE</name>
<dbReference type="AlphaFoldDB" id="A0A553QJ68"/>
<sequence>MHHFLSLERSELAGGAGSGASLSGLSVTVRVGSVLTSCRTCLTLFIKPLKKERKPHLRGQRQGLYCPAARCTASGITLLSGCPGLSLSFCELKEDRVCVCKGRYTKQVSLDPPITLPCESRSRPIKPQMSFAVTSVAKSRSQLEVCVFVH</sequence>
<reference evidence="1 2" key="1">
    <citation type="journal article" date="2019" name="Sci. Data">
        <title>Hybrid genome assembly and annotation of Danionella translucida.</title>
        <authorList>
            <person name="Kadobianskyi M."/>
            <person name="Schulze L."/>
            <person name="Schuelke M."/>
            <person name="Judkewitz B."/>
        </authorList>
    </citation>
    <scope>NUCLEOTIDE SEQUENCE [LARGE SCALE GENOMIC DNA]</scope>
    <source>
        <strain evidence="1 2">Bolton</strain>
    </source>
</reference>
<accession>A0A553QJ68</accession>
<dbReference type="Proteomes" id="UP000316079">
    <property type="component" value="Unassembled WGS sequence"/>
</dbReference>
<keyword evidence="2" id="KW-1185">Reference proteome</keyword>
<dbReference type="EMBL" id="SRMA01025887">
    <property type="protein sequence ID" value="TRY89976.1"/>
    <property type="molecule type" value="Genomic_DNA"/>
</dbReference>
<organism evidence="1 2">
    <name type="scientific">Danionella cerebrum</name>
    <dbReference type="NCBI Taxonomy" id="2873325"/>
    <lineage>
        <taxon>Eukaryota</taxon>
        <taxon>Metazoa</taxon>
        <taxon>Chordata</taxon>
        <taxon>Craniata</taxon>
        <taxon>Vertebrata</taxon>
        <taxon>Euteleostomi</taxon>
        <taxon>Actinopterygii</taxon>
        <taxon>Neopterygii</taxon>
        <taxon>Teleostei</taxon>
        <taxon>Ostariophysi</taxon>
        <taxon>Cypriniformes</taxon>
        <taxon>Danionidae</taxon>
        <taxon>Danioninae</taxon>
        <taxon>Danionella</taxon>
    </lineage>
</organism>
<evidence type="ECO:0000313" key="1">
    <source>
        <dbReference type="EMBL" id="TRY89976.1"/>
    </source>
</evidence>
<gene>
    <name evidence="1" type="ORF">DNTS_001697</name>
</gene>